<dbReference type="InterPro" id="IPR036191">
    <property type="entry name" value="RRF_sf"/>
</dbReference>
<gene>
    <name evidence="3" type="primary">frr</name>
    <name evidence="6" type="ORF">BED47_09070</name>
</gene>
<dbReference type="PANTHER" id="PTHR20982:SF3">
    <property type="entry name" value="MITOCHONDRIAL RIBOSOME RECYCLING FACTOR PSEUDO 1"/>
    <property type="match status" value="1"/>
</dbReference>
<dbReference type="SUPFAM" id="SSF55194">
    <property type="entry name" value="Ribosome recycling factor, RRF"/>
    <property type="match status" value="1"/>
</dbReference>
<evidence type="ECO:0000256" key="2">
    <source>
        <dbReference type="ARBA" id="ARBA00022917"/>
    </source>
</evidence>
<dbReference type="InterPro" id="IPR023584">
    <property type="entry name" value="Ribosome_recyc_fac_dom"/>
</dbReference>
<keyword evidence="7" id="KW-1185">Reference proteome</keyword>
<dbReference type="HAMAP" id="MF_00040">
    <property type="entry name" value="RRF"/>
    <property type="match status" value="1"/>
</dbReference>
<evidence type="ECO:0000259" key="5">
    <source>
        <dbReference type="Pfam" id="PF01765"/>
    </source>
</evidence>
<dbReference type="Pfam" id="PF01765">
    <property type="entry name" value="RRF"/>
    <property type="match status" value="1"/>
</dbReference>
<dbReference type="Proteomes" id="UP000094580">
    <property type="component" value="Unassembled WGS sequence"/>
</dbReference>
<name>A0ABX2ZPN7_9BACI</name>
<evidence type="ECO:0000313" key="6">
    <source>
        <dbReference type="EMBL" id="ODG91166.1"/>
    </source>
</evidence>
<comment type="caution">
    <text evidence="6">The sequence shown here is derived from an EMBL/GenBank/DDBJ whole genome shotgun (WGS) entry which is preliminary data.</text>
</comment>
<organism evidence="6 7">
    <name type="scientific">Gottfriedia luciferensis</name>
    <dbReference type="NCBI Taxonomy" id="178774"/>
    <lineage>
        <taxon>Bacteria</taxon>
        <taxon>Bacillati</taxon>
        <taxon>Bacillota</taxon>
        <taxon>Bacilli</taxon>
        <taxon>Bacillales</taxon>
        <taxon>Bacillaceae</taxon>
        <taxon>Gottfriedia</taxon>
    </lineage>
</organism>
<comment type="similarity">
    <text evidence="1 3">Belongs to the RRF family.</text>
</comment>
<dbReference type="Gene3D" id="3.30.1360.40">
    <property type="match status" value="1"/>
</dbReference>
<feature type="domain" description="Ribosome recycling factor" evidence="5">
    <location>
        <begin position="20"/>
        <end position="183"/>
    </location>
</feature>
<dbReference type="Gene3D" id="1.10.132.20">
    <property type="entry name" value="Ribosome-recycling factor"/>
    <property type="match status" value="1"/>
</dbReference>
<keyword evidence="2 3" id="KW-0648">Protein biosynthesis</keyword>
<reference evidence="6 7" key="1">
    <citation type="submission" date="2016-07" db="EMBL/GenBank/DDBJ databases">
        <authorList>
            <person name="Townsley L."/>
            <person name="Shank E.A."/>
        </authorList>
    </citation>
    <scope>NUCLEOTIDE SEQUENCE [LARGE SCALE GENOMIC DNA]</scope>
    <source>
        <strain evidence="6 7">CH01</strain>
    </source>
</reference>
<sequence length="185" mass="20683">MSNQIISLAKEKMTKAVSAFSRELATVRAGRANPAILDKVLVEYYGAPTPLNQMANISVPEARLLLITPYDKTVINDMDKAIQKADLGLNPSNDGTVIRISFPPLTEERRRDLVKVVKKSAEDAKVAVRNIRRDANDDLKKAEKNGEITEDELRGLVEDIQKQTDSHIEKIDGITKEKEKEIMEV</sequence>
<comment type="subcellular location">
    <subcellularLocation>
        <location evidence="3">Cytoplasm</location>
    </subcellularLocation>
</comment>
<keyword evidence="3" id="KW-0963">Cytoplasm</keyword>
<protein>
    <recommendedName>
        <fullName evidence="3">Ribosome-recycling factor</fullName>
        <shortName evidence="3">RRF</shortName>
    </recommendedName>
    <alternativeName>
        <fullName evidence="3">Ribosome-releasing factor</fullName>
    </alternativeName>
</protein>
<proteinExistence type="inferred from homology"/>
<dbReference type="CDD" id="cd00520">
    <property type="entry name" value="RRF"/>
    <property type="match status" value="1"/>
</dbReference>
<dbReference type="PANTHER" id="PTHR20982">
    <property type="entry name" value="RIBOSOME RECYCLING FACTOR"/>
    <property type="match status" value="1"/>
</dbReference>
<feature type="coiled-coil region" evidence="4">
    <location>
        <begin position="125"/>
        <end position="159"/>
    </location>
</feature>
<accession>A0ABX2ZPN7</accession>
<dbReference type="RefSeq" id="WP_069034510.1">
    <property type="nucleotide sequence ID" value="NZ_MDKC01000032.1"/>
</dbReference>
<dbReference type="InterPro" id="IPR002661">
    <property type="entry name" value="Ribosome_recyc_fac"/>
</dbReference>
<evidence type="ECO:0000256" key="1">
    <source>
        <dbReference type="ARBA" id="ARBA00005912"/>
    </source>
</evidence>
<evidence type="ECO:0000313" key="7">
    <source>
        <dbReference type="Proteomes" id="UP000094580"/>
    </source>
</evidence>
<evidence type="ECO:0000256" key="4">
    <source>
        <dbReference type="SAM" id="Coils"/>
    </source>
</evidence>
<dbReference type="NCBIfam" id="TIGR00496">
    <property type="entry name" value="frr"/>
    <property type="match status" value="1"/>
</dbReference>
<keyword evidence="4" id="KW-0175">Coiled coil</keyword>
<evidence type="ECO:0000256" key="3">
    <source>
        <dbReference type="HAMAP-Rule" id="MF_00040"/>
    </source>
</evidence>
<comment type="function">
    <text evidence="3">Responsible for the release of ribosomes from messenger RNA at the termination of protein biosynthesis. May increase the efficiency of translation by recycling ribosomes from one round of translation to another.</text>
</comment>
<dbReference type="EMBL" id="MDKC01000032">
    <property type="protein sequence ID" value="ODG91166.1"/>
    <property type="molecule type" value="Genomic_DNA"/>
</dbReference>